<dbReference type="RefSeq" id="WP_138364431.1">
    <property type="nucleotide sequence ID" value="NZ_VCEJ01000002.1"/>
</dbReference>
<dbReference type="CDD" id="cd00761">
    <property type="entry name" value="Glyco_tranf_GTA_type"/>
    <property type="match status" value="1"/>
</dbReference>
<protein>
    <submittedName>
        <fullName evidence="2">Glycosyltransferase family 2 protein</fullName>
    </submittedName>
</protein>
<dbReference type="SUPFAM" id="SSF53448">
    <property type="entry name" value="Nucleotide-diphospho-sugar transferases"/>
    <property type="match status" value="1"/>
</dbReference>
<dbReference type="Gene3D" id="3.90.550.10">
    <property type="entry name" value="Spore Coat Polysaccharide Biosynthesis Protein SpsA, Chain A"/>
    <property type="match status" value="1"/>
</dbReference>
<dbReference type="Pfam" id="PF00535">
    <property type="entry name" value="Glycos_transf_2"/>
    <property type="match status" value="1"/>
</dbReference>
<dbReference type="PANTHER" id="PTHR22916">
    <property type="entry name" value="GLYCOSYLTRANSFERASE"/>
    <property type="match status" value="1"/>
</dbReference>
<dbReference type="GO" id="GO:0016758">
    <property type="term" value="F:hexosyltransferase activity"/>
    <property type="evidence" value="ECO:0007669"/>
    <property type="project" value="UniProtKB-ARBA"/>
</dbReference>
<keyword evidence="3" id="KW-1185">Reference proteome</keyword>
<name>A0A5R9L3R9_9BACT</name>
<sequence length="315" mass="37029">MKFSIGIPAYKASFLRECIDSILGQTEQDFELIIVNDASPQNIEEIVLGYNSPKIRYYKNDKNFGALNVVDNWNKCLSYATGEYFILMGDDDKMCPDYLEEFSKLITKFPACNIYHCRTLVINESSEPQWLTEPRPEFESVYDSVLERMKANRIFFISDYVYRTETLNRNGGFFKLPLAWASDDISAYIGAMENGIAHTNKPVFMYRQSRQTISTSGSVDLKMNAIMEEHQWLMKFTERNPENPTDQILLKNIKKELRKFIQKKKIRTIYTSPESLFSSAPKWFGLRKKYNLKIDELLYAFLLSFREKRKYKYEQ</sequence>
<evidence type="ECO:0000313" key="3">
    <source>
        <dbReference type="Proteomes" id="UP000306402"/>
    </source>
</evidence>
<comment type="caution">
    <text evidence="2">The sequence shown here is derived from an EMBL/GenBank/DDBJ whole genome shotgun (WGS) entry which is preliminary data.</text>
</comment>
<dbReference type="InterPro" id="IPR029044">
    <property type="entry name" value="Nucleotide-diphossugar_trans"/>
</dbReference>
<dbReference type="PANTHER" id="PTHR22916:SF3">
    <property type="entry name" value="UDP-GLCNAC:BETAGAL BETA-1,3-N-ACETYLGLUCOSAMINYLTRANSFERASE-LIKE PROTEIN 1"/>
    <property type="match status" value="1"/>
</dbReference>
<organism evidence="2 3">
    <name type="scientific">Dyadobacter luticola</name>
    <dbReference type="NCBI Taxonomy" id="1979387"/>
    <lineage>
        <taxon>Bacteria</taxon>
        <taxon>Pseudomonadati</taxon>
        <taxon>Bacteroidota</taxon>
        <taxon>Cytophagia</taxon>
        <taxon>Cytophagales</taxon>
        <taxon>Spirosomataceae</taxon>
        <taxon>Dyadobacter</taxon>
    </lineage>
</organism>
<evidence type="ECO:0000259" key="1">
    <source>
        <dbReference type="Pfam" id="PF00535"/>
    </source>
</evidence>
<gene>
    <name evidence="2" type="ORF">FEN17_06330</name>
</gene>
<dbReference type="InterPro" id="IPR001173">
    <property type="entry name" value="Glyco_trans_2-like"/>
</dbReference>
<dbReference type="Proteomes" id="UP000306402">
    <property type="component" value="Unassembled WGS sequence"/>
</dbReference>
<dbReference type="OrthoDB" id="9815829at2"/>
<dbReference type="EMBL" id="VCEJ01000002">
    <property type="protein sequence ID" value="TLV03224.1"/>
    <property type="molecule type" value="Genomic_DNA"/>
</dbReference>
<accession>A0A5R9L3R9</accession>
<dbReference type="AlphaFoldDB" id="A0A5R9L3R9"/>
<reference evidence="2 3" key="1">
    <citation type="submission" date="2019-05" db="EMBL/GenBank/DDBJ databases">
        <authorList>
            <person name="Qu J.-H."/>
        </authorList>
    </citation>
    <scope>NUCLEOTIDE SEQUENCE [LARGE SCALE GENOMIC DNA]</scope>
    <source>
        <strain evidence="2 3">T17</strain>
    </source>
</reference>
<keyword evidence="2" id="KW-0808">Transferase</keyword>
<evidence type="ECO:0000313" key="2">
    <source>
        <dbReference type="EMBL" id="TLV03224.1"/>
    </source>
</evidence>
<proteinExistence type="predicted"/>
<feature type="domain" description="Glycosyltransferase 2-like" evidence="1">
    <location>
        <begin position="4"/>
        <end position="152"/>
    </location>
</feature>